<accession>A0A0P9RJ27</accession>
<dbReference type="EMBL" id="RBQX01000116">
    <property type="protein sequence ID" value="RMQ17923.1"/>
    <property type="molecule type" value="Genomic_DNA"/>
</dbReference>
<evidence type="ECO:0000313" key="5">
    <source>
        <dbReference type="Proteomes" id="UP000273536"/>
    </source>
</evidence>
<evidence type="ECO:0000313" key="4">
    <source>
        <dbReference type="Proteomes" id="UP000272471"/>
    </source>
</evidence>
<gene>
    <name evidence="3" type="ORF">ALQ11_01543</name>
    <name evidence="1" type="ORF">ALQ41_100932</name>
    <name evidence="2" type="ORF">ALQ42_02131</name>
</gene>
<evidence type="ECO:0000313" key="6">
    <source>
        <dbReference type="Proteomes" id="UP000280599"/>
    </source>
</evidence>
<organism evidence="2 5">
    <name type="scientific">Pseudomonas savastanoi pv. glycinea</name>
    <name type="common">Pseudomonas syringae pv. glycinea</name>
    <dbReference type="NCBI Taxonomy" id="318"/>
    <lineage>
        <taxon>Bacteria</taxon>
        <taxon>Pseudomonadati</taxon>
        <taxon>Pseudomonadota</taxon>
        <taxon>Gammaproteobacteria</taxon>
        <taxon>Pseudomonadales</taxon>
        <taxon>Pseudomonadaceae</taxon>
        <taxon>Pseudomonas</taxon>
    </lineage>
</organism>
<dbReference type="Proteomes" id="UP000280599">
    <property type="component" value="Unassembled WGS sequence"/>
</dbReference>
<evidence type="ECO:0008006" key="7">
    <source>
        <dbReference type="Google" id="ProtNLM"/>
    </source>
</evidence>
<dbReference type="EMBL" id="RBPT01000539">
    <property type="protein sequence ID" value="RMO35265.1"/>
    <property type="molecule type" value="Genomic_DNA"/>
</dbReference>
<dbReference type="RefSeq" id="WP_004664039.1">
    <property type="nucleotide sequence ID" value="NZ_LGLL01000047.1"/>
</dbReference>
<dbReference type="InterPro" id="IPR055091">
    <property type="entry name" value="WelO5-like"/>
</dbReference>
<dbReference type="Pfam" id="PF22814">
    <property type="entry name" value="WelO5"/>
    <property type="match status" value="1"/>
</dbReference>
<dbReference type="Gene3D" id="2.60.120.620">
    <property type="entry name" value="q2cbj1_9rhob like domain"/>
    <property type="match status" value="1"/>
</dbReference>
<reference evidence="4 5" key="1">
    <citation type="submission" date="2018-08" db="EMBL/GenBank/DDBJ databases">
        <title>Recombination of ecologically and evolutionarily significant loci maintains genetic cohesion in the Pseudomonas syringae species complex.</title>
        <authorList>
            <person name="Dillon M."/>
            <person name="Thakur S."/>
            <person name="Almeida R.N.D."/>
            <person name="Weir B.S."/>
            <person name="Guttman D.S."/>
        </authorList>
    </citation>
    <scope>NUCLEOTIDE SEQUENCE [LARGE SCALE GENOMIC DNA]</scope>
    <source>
        <strain evidence="3 4">ICMP 4182</strain>
        <strain evidence="2 5">ICMP 6372</strain>
        <strain evidence="1 6">ICMP 867</strain>
    </source>
</reference>
<dbReference type="Proteomes" id="UP000272471">
    <property type="component" value="Unassembled WGS sequence"/>
</dbReference>
<evidence type="ECO:0000313" key="1">
    <source>
        <dbReference type="EMBL" id="RMO35265.1"/>
    </source>
</evidence>
<proteinExistence type="predicted"/>
<name>A0A0P9RJ27_PSESG</name>
<evidence type="ECO:0000313" key="2">
    <source>
        <dbReference type="EMBL" id="RMO38392.1"/>
    </source>
</evidence>
<dbReference type="AlphaFoldDB" id="A0A0P9RJ27"/>
<evidence type="ECO:0000313" key="3">
    <source>
        <dbReference type="EMBL" id="RMQ17923.1"/>
    </source>
</evidence>
<dbReference type="EMBL" id="RBPS01000112">
    <property type="protein sequence ID" value="RMO38392.1"/>
    <property type="molecule type" value="Genomic_DNA"/>
</dbReference>
<sequence>MQSAALLAVSGKSRQDFGYIEHEARSLDFSIVKDLLVKGDHHGSVLYVVRNAMRADSYTQLLNAFDQQLAIRGSTRENDGFVKTHQIGATQFSKSGSEYSRSILESSTITLDMFDLVDEDVIEDCFLTRSLEQLFLKEGMHFGPARYKNSWAAFATMRRWLDNGRMALLPHEDKAQLKFAHKDDFEIKNVDIVLAYNACLERSGPGGELKVWNLEPDESLRNDLGVSDTGYPYPLEMLESVSCISVKLNPGDVYFLNANNLHGVTSMVNGQRLTAGRFLGATSGSKVIYWT</sequence>
<dbReference type="Proteomes" id="UP000273536">
    <property type="component" value="Unassembled WGS sequence"/>
</dbReference>
<protein>
    <recommendedName>
        <fullName evidence="7">Fe2OG dioxygenase domain-containing protein</fullName>
    </recommendedName>
</protein>
<comment type="caution">
    <text evidence="2">The sequence shown here is derived from an EMBL/GenBank/DDBJ whole genome shotgun (WGS) entry which is preliminary data.</text>
</comment>